<proteinExistence type="predicted"/>
<sequence length="245" mass="26228">MAKSSAENENLTVKQQREARRQQKVAQLKKQQAKERRNRVIAIATGSVAAVAVVAVVIGIVVSNATRVNYDASLAADERAAITIAGEETYANLTNMHIDGGEGLTEYPDGTVDYAEKWGMEVPAGGDHLSAWLNCGVYSEPQTPENAVHALEHGAVWIMYNPDEVDAATVEDLYGRQVPSSKIIISPVEDLQAPMAASAWGADVLLDGPEDPRLEEFITKYWQSGLVPEPGASCSGALEGPGRVA</sequence>
<gene>
    <name evidence="3" type="ORF">GCM10025874_25260</name>
</gene>
<dbReference type="Proteomes" id="UP001157160">
    <property type="component" value="Unassembled WGS sequence"/>
</dbReference>
<dbReference type="Pfam" id="PF11303">
    <property type="entry name" value="DUF3105"/>
    <property type="match status" value="1"/>
</dbReference>
<accession>A0AA37UI76</accession>
<comment type="caution">
    <text evidence="3">The sequence shown here is derived from an EMBL/GenBank/DDBJ whole genome shotgun (WGS) entry which is preliminary data.</text>
</comment>
<organism evidence="3 4">
    <name type="scientific">Arenivirga flava</name>
    <dbReference type="NCBI Taxonomy" id="1930060"/>
    <lineage>
        <taxon>Bacteria</taxon>
        <taxon>Bacillati</taxon>
        <taxon>Actinomycetota</taxon>
        <taxon>Actinomycetes</taxon>
        <taxon>Micrococcales</taxon>
        <taxon>Microbacteriaceae</taxon>
        <taxon>Arenivirga</taxon>
    </lineage>
</organism>
<evidence type="ECO:0000313" key="3">
    <source>
        <dbReference type="EMBL" id="GMA29273.1"/>
    </source>
</evidence>
<evidence type="ECO:0000256" key="2">
    <source>
        <dbReference type="SAM" id="Phobius"/>
    </source>
</evidence>
<keyword evidence="2" id="KW-1133">Transmembrane helix</keyword>
<keyword evidence="2" id="KW-0472">Membrane</keyword>
<keyword evidence="2" id="KW-0812">Transmembrane</keyword>
<dbReference type="InterPro" id="IPR021454">
    <property type="entry name" value="DUF3105"/>
</dbReference>
<dbReference type="EMBL" id="BSUL01000001">
    <property type="protein sequence ID" value="GMA29273.1"/>
    <property type="molecule type" value="Genomic_DNA"/>
</dbReference>
<feature type="region of interest" description="Disordered" evidence="1">
    <location>
        <begin position="1"/>
        <end position="31"/>
    </location>
</feature>
<evidence type="ECO:0000313" key="4">
    <source>
        <dbReference type="Proteomes" id="UP001157160"/>
    </source>
</evidence>
<protein>
    <submittedName>
        <fullName evidence="3">Membrane protein</fullName>
    </submittedName>
</protein>
<feature type="compositionally biased region" description="Polar residues" evidence="1">
    <location>
        <begin position="1"/>
        <end position="14"/>
    </location>
</feature>
<evidence type="ECO:0000256" key="1">
    <source>
        <dbReference type="SAM" id="MobiDB-lite"/>
    </source>
</evidence>
<keyword evidence="4" id="KW-1185">Reference proteome</keyword>
<dbReference type="RefSeq" id="WP_284233214.1">
    <property type="nucleotide sequence ID" value="NZ_BSUL01000001.1"/>
</dbReference>
<reference evidence="3 4" key="1">
    <citation type="journal article" date="2014" name="Int. J. Syst. Evol. Microbiol.">
        <title>Complete genome sequence of Corynebacterium casei LMG S-19264T (=DSM 44701T), isolated from a smear-ripened cheese.</title>
        <authorList>
            <consortium name="US DOE Joint Genome Institute (JGI-PGF)"/>
            <person name="Walter F."/>
            <person name="Albersmeier A."/>
            <person name="Kalinowski J."/>
            <person name="Ruckert C."/>
        </authorList>
    </citation>
    <scope>NUCLEOTIDE SEQUENCE [LARGE SCALE GENOMIC DNA]</scope>
    <source>
        <strain evidence="3 4">NBRC 112289</strain>
    </source>
</reference>
<name>A0AA37UI76_9MICO</name>
<dbReference type="AlphaFoldDB" id="A0AA37UI76"/>
<feature type="transmembrane region" description="Helical" evidence="2">
    <location>
        <begin position="40"/>
        <end position="62"/>
    </location>
</feature>